<reference evidence="3" key="2">
    <citation type="submission" date="2025-09" db="UniProtKB">
        <authorList>
            <consortium name="Ensembl"/>
        </authorList>
    </citation>
    <scope>IDENTIFICATION</scope>
</reference>
<dbReference type="InterPro" id="IPR027267">
    <property type="entry name" value="AH/BAR_dom_sf"/>
</dbReference>
<dbReference type="STRING" id="43700.ENSMALP00000006392"/>
<protein>
    <recommendedName>
        <fullName evidence="2">BAR domain-containing protein</fullName>
    </recommendedName>
</protein>
<sequence length="101" mass="11262">MMDLTVVLHICVLQLVKQCQAMLEAGRVYCQTSKSFVNGLRELGHQCSGDKMMEECLDKFSKKLSIIFDAQGVGLPVWAFDLPALHRVSISVMRLISCSTL</sequence>
<proteinExistence type="predicted"/>
<name>A0A3Q3INA2_MONAL</name>
<evidence type="ECO:0000259" key="2">
    <source>
        <dbReference type="Pfam" id="PF16746"/>
    </source>
</evidence>
<dbReference type="AlphaFoldDB" id="A0A3Q3INA2"/>
<dbReference type="SUPFAM" id="SSF103657">
    <property type="entry name" value="BAR/IMD domain-like"/>
    <property type="match status" value="1"/>
</dbReference>
<organism evidence="3 4">
    <name type="scientific">Monopterus albus</name>
    <name type="common">Swamp eel</name>
    <dbReference type="NCBI Taxonomy" id="43700"/>
    <lineage>
        <taxon>Eukaryota</taxon>
        <taxon>Metazoa</taxon>
        <taxon>Chordata</taxon>
        <taxon>Craniata</taxon>
        <taxon>Vertebrata</taxon>
        <taxon>Euteleostomi</taxon>
        <taxon>Actinopterygii</taxon>
        <taxon>Neopterygii</taxon>
        <taxon>Teleostei</taxon>
        <taxon>Neoteleostei</taxon>
        <taxon>Acanthomorphata</taxon>
        <taxon>Anabantaria</taxon>
        <taxon>Synbranchiformes</taxon>
        <taxon>Synbranchidae</taxon>
        <taxon>Monopterus</taxon>
    </lineage>
</organism>
<accession>A0A3Q3INA2</accession>
<dbReference type="Pfam" id="PF16746">
    <property type="entry name" value="BAR_3"/>
    <property type="match status" value="1"/>
</dbReference>
<feature type="signal peptide" evidence="1">
    <location>
        <begin position="1"/>
        <end position="21"/>
    </location>
</feature>
<feature type="chain" id="PRO_5018599195" description="BAR domain-containing protein" evidence="1">
    <location>
        <begin position="22"/>
        <end position="101"/>
    </location>
</feature>
<reference evidence="3" key="1">
    <citation type="submission" date="2025-08" db="UniProtKB">
        <authorList>
            <consortium name="Ensembl"/>
        </authorList>
    </citation>
    <scope>IDENTIFICATION</scope>
</reference>
<evidence type="ECO:0000256" key="1">
    <source>
        <dbReference type="SAM" id="SignalP"/>
    </source>
</evidence>
<keyword evidence="1" id="KW-0732">Signal</keyword>
<dbReference type="Ensembl" id="ENSMALT00000006528.1">
    <property type="protein sequence ID" value="ENSMALP00000006392.1"/>
    <property type="gene ID" value="ENSMALG00000004564.1"/>
</dbReference>
<evidence type="ECO:0000313" key="4">
    <source>
        <dbReference type="Proteomes" id="UP000261600"/>
    </source>
</evidence>
<dbReference type="InterPro" id="IPR004148">
    <property type="entry name" value="BAR_dom"/>
</dbReference>
<dbReference type="Proteomes" id="UP000261600">
    <property type="component" value="Unplaced"/>
</dbReference>
<keyword evidence="4" id="KW-1185">Reference proteome</keyword>
<dbReference type="GO" id="GO:0005737">
    <property type="term" value="C:cytoplasm"/>
    <property type="evidence" value="ECO:0007669"/>
    <property type="project" value="InterPro"/>
</dbReference>
<feature type="domain" description="BAR" evidence="2">
    <location>
        <begin position="14"/>
        <end position="67"/>
    </location>
</feature>
<evidence type="ECO:0000313" key="3">
    <source>
        <dbReference type="Ensembl" id="ENSMALP00000006392.1"/>
    </source>
</evidence>
<dbReference type="Gene3D" id="1.20.1270.60">
    <property type="entry name" value="Arfaptin homology (AH) domain/BAR domain"/>
    <property type="match status" value="1"/>
</dbReference>